<dbReference type="InterPro" id="IPR000701">
    <property type="entry name" value="SuccDH_FuR_B_TM-su"/>
</dbReference>
<keyword evidence="10" id="KW-1185">Reference proteome</keyword>
<evidence type="ECO:0000256" key="3">
    <source>
        <dbReference type="ARBA" id="ARBA00022692"/>
    </source>
</evidence>
<dbReference type="CDD" id="cd03499">
    <property type="entry name" value="SQR_TypeC_SdhC"/>
    <property type="match status" value="1"/>
</dbReference>
<keyword evidence="5 8" id="KW-1133">Transmembrane helix</keyword>
<dbReference type="InterPro" id="IPR014314">
    <property type="entry name" value="Succ_DH_cytb556"/>
</dbReference>
<dbReference type="PROSITE" id="PS01001">
    <property type="entry name" value="SDH_CYT_2"/>
    <property type="match status" value="1"/>
</dbReference>
<dbReference type="InterPro" id="IPR034804">
    <property type="entry name" value="SQR/QFR_C/D"/>
</dbReference>
<evidence type="ECO:0000256" key="5">
    <source>
        <dbReference type="ARBA" id="ARBA00022989"/>
    </source>
</evidence>
<feature type="transmembrane region" description="Helical" evidence="8">
    <location>
        <begin position="166"/>
        <end position="184"/>
    </location>
</feature>
<evidence type="ECO:0000313" key="10">
    <source>
        <dbReference type="Proteomes" id="UP001295740"/>
    </source>
</evidence>
<evidence type="ECO:0000256" key="7">
    <source>
        <dbReference type="ARBA" id="ARBA00023136"/>
    </source>
</evidence>
<protein>
    <submittedName>
        <fullName evidence="9">Uu.00g006730.m01.CDS01</fullName>
    </submittedName>
</protein>
<dbReference type="GO" id="GO:0006099">
    <property type="term" value="P:tricarboxylic acid cycle"/>
    <property type="evidence" value="ECO:0007669"/>
    <property type="project" value="InterPro"/>
</dbReference>
<reference evidence="9" key="1">
    <citation type="submission" date="2023-10" db="EMBL/GenBank/DDBJ databases">
        <authorList>
            <person name="Hackl T."/>
        </authorList>
    </citation>
    <scope>NUCLEOTIDE SEQUENCE</scope>
</reference>
<evidence type="ECO:0000256" key="6">
    <source>
        <dbReference type="ARBA" id="ARBA00023004"/>
    </source>
</evidence>
<evidence type="ECO:0000256" key="4">
    <source>
        <dbReference type="ARBA" id="ARBA00022723"/>
    </source>
</evidence>
<dbReference type="Pfam" id="PF01127">
    <property type="entry name" value="Sdh_cyt"/>
    <property type="match status" value="1"/>
</dbReference>
<keyword evidence="2" id="KW-0349">Heme</keyword>
<dbReference type="GO" id="GO:0005739">
    <property type="term" value="C:mitochondrion"/>
    <property type="evidence" value="ECO:0007669"/>
    <property type="project" value="GOC"/>
</dbReference>
<proteinExistence type="predicted"/>
<feature type="transmembrane region" description="Helical" evidence="8">
    <location>
        <begin position="116"/>
        <end position="140"/>
    </location>
</feature>
<keyword evidence="7 8" id="KW-0472">Membrane</keyword>
<sequence>MNAQRVGMRALRQVVARQPNAFFAHNLPRLALANYQTRGAATTKLNQDDAQALLAAQRKQRPVAPHLTAYDYSQTWFGSSIWTRITGSVLTGGLYTFSLAYLAAPLMGWHLESASLAAAVAGLPMAVKGGAKFLVAWPFLYHAFNGTRHLVWDFAIGFQKGDVTKGAWVIWGGSLLSALGIAFLL</sequence>
<dbReference type="InterPro" id="IPR018495">
    <property type="entry name" value="Succ_DH_cyt_bsu_CS"/>
</dbReference>
<keyword evidence="6" id="KW-0408">Iron</keyword>
<dbReference type="GO" id="GO:0046872">
    <property type="term" value="F:metal ion binding"/>
    <property type="evidence" value="ECO:0007669"/>
    <property type="project" value="UniProtKB-KW"/>
</dbReference>
<evidence type="ECO:0000256" key="2">
    <source>
        <dbReference type="ARBA" id="ARBA00022617"/>
    </source>
</evidence>
<feature type="transmembrane region" description="Helical" evidence="8">
    <location>
        <begin position="81"/>
        <end position="104"/>
    </location>
</feature>
<dbReference type="GO" id="GO:0006121">
    <property type="term" value="P:mitochondrial electron transport, succinate to ubiquinone"/>
    <property type="evidence" value="ECO:0007669"/>
    <property type="project" value="TreeGrafter"/>
</dbReference>
<comment type="subcellular location">
    <subcellularLocation>
        <location evidence="1">Membrane</location>
        <topology evidence="1">Multi-pass membrane protein</topology>
    </subcellularLocation>
</comment>
<dbReference type="PANTHER" id="PTHR10978">
    <property type="entry name" value="SUCCINATE DEHYDROGENASE CYTOCHROME B560 SUBUNIT"/>
    <property type="match status" value="1"/>
</dbReference>
<dbReference type="SUPFAM" id="SSF81343">
    <property type="entry name" value="Fumarate reductase respiratory complex transmembrane subunits"/>
    <property type="match status" value="1"/>
</dbReference>
<evidence type="ECO:0000256" key="1">
    <source>
        <dbReference type="ARBA" id="ARBA00004141"/>
    </source>
</evidence>
<dbReference type="AlphaFoldDB" id="A0AAI8YJ54"/>
<evidence type="ECO:0000256" key="8">
    <source>
        <dbReference type="SAM" id="Phobius"/>
    </source>
</evidence>
<name>A0AAI8YJ54_9PEZI</name>
<dbReference type="NCBIfam" id="TIGR02970">
    <property type="entry name" value="succ_dehyd_cytB"/>
    <property type="match status" value="1"/>
</dbReference>
<organism evidence="9 10">
    <name type="scientific">Anthostomella pinea</name>
    <dbReference type="NCBI Taxonomy" id="933095"/>
    <lineage>
        <taxon>Eukaryota</taxon>
        <taxon>Fungi</taxon>
        <taxon>Dikarya</taxon>
        <taxon>Ascomycota</taxon>
        <taxon>Pezizomycotina</taxon>
        <taxon>Sordariomycetes</taxon>
        <taxon>Xylariomycetidae</taxon>
        <taxon>Xylariales</taxon>
        <taxon>Xylariaceae</taxon>
        <taxon>Anthostomella</taxon>
    </lineage>
</organism>
<dbReference type="GO" id="GO:0016020">
    <property type="term" value="C:membrane"/>
    <property type="evidence" value="ECO:0007669"/>
    <property type="project" value="UniProtKB-SubCell"/>
</dbReference>
<dbReference type="GO" id="GO:0009055">
    <property type="term" value="F:electron transfer activity"/>
    <property type="evidence" value="ECO:0007669"/>
    <property type="project" value="InterPro"/>
</dbReference>
<gene>
    <name evidence="9" type="ORF">KHLLAP_LOCUS7011</name>
</gene>
<keyword evidence="4" id="KW-0479">Metal-binding</keyword>
<dbReference type="PANTHER" id="PTHR10978:SF5">
    <property type="entry name" value="SUCCINATE DEHYDROGENASE CYTOCHROME B560 SUBUNIT, MITOCHONDRIAL"/>
    <property type="match status" value="1"/>
</dbReference>
<keyword evidence="3 8" id="KW-0812">Transmembrane</keyword>
<dbReference type="Gene3D" id="1.20.1300.10">
    <property type="entry name" value="Fumarate reductase/succinate dehydrogenase, transmembrane subunit"/>
    <property type="match status" value="1"/>
</dbReference>
<dbReference type="EMBL" id="CAUWAG010000008">
    <property type="protein sequence ID" value="CAJ2506543.1"/>
    <property type="molecule type" value="Genomic_DNA"/>
</dbReference>
<comment type="caution">
    <text evidence="9">The sequence shown here is derived from an EMBL/GenBank/DDBJ whole genome shotgun (WGS) entry which is preliminary data.</text>
</comment>
<evidence type="ECO:0000313" key="9">
    <source>
        <dbReference type="EMBL" id="CAJ2506543.1"/>
    </source>
</evidence>
<accession>A0AAI8YJ54</accession>
<dbReference type="Proteomes" id="UP001295740">
    <property type="component" value="Unassembled WGS sequence"/>
</dbReference>